<proteinExistence type="predicted"/>
<sequence length="73" mass="8445">MGPQGIPIKEDYAKFNFRWNKGHFLIEPKDFTFMRSDLSPDEVADYDKLVTFLGTFSANLLEDSERNALLDDN</sequence>
<dbReference type="EMBL" id="LXQA010330342">
    <property type="protein sequence ID" value="MCI44415.1"/>
    <property type="molecule type" value="Genomic_DNA"/>
</dbReference>
<accession>A0A392S941</accession>
<comment type="caution">
    <text evidence="1">The sequence shown here is derived from an EMBL/GenBank/DDBJ whole genome shotgun (WGS) entry which is preliminary data.</text>
</comment>
<protein>
    <submittedName>
        <fullName evidence="1">Uncharacterized protein</fullName>
    </submittedName>
</protein>
<dbReference type="AlphaFoldDB" id="A0A392S941"/>
<name>A0A392S941_9FABA</name>
<evidence type="ECO:0000313" key="1">
    <source>
        <dbReference type="EMBL" id="MCI44415.1"/>
    </source>
</evidence>
<evidence type="ECO:0000313" key="2">
    <source>
        <dbReference type="Proteomes" id="UP000265520"/>
    </source>
</evidence>
<keyword evidence="2" id="KW-1185">Reference proteome</keyword>
<organism evidence="1 2">
    <name type="scientific">Trifolium medium</name>
    <dbReference type="NCBI Taxonomy" id="97028"/>
    <lineage>
        <taxon>Eukaryota</taxon>
        <taxon>Viridiplantae</taxon>
        <taxon>Streptophyta</taxon>
        <taxon>Embryophyta</taxon>
        <taxon>Tracheophyta</taxon>
        <taxon>Spermatophyta</taxon>
        <taxon>Magnoliopsida</taxon>
        <taxon>eudicotyledons</taxon>
        <taxon>Gunneridae</taxon>
        <taxon>Pentapetalae</taxon>
        <taxon>rosids</taxon>
        <taxon>fabids</taxon>
        <taxon>Fabales</taxon>
        <taxon>Fabaceae</taxon>
        <taxon>Papilionoideae</taxon>
        <taxon>50 kb inversion clade</taxon>
        <taxon>NPAAA clade</taxon>
        <taxon>Hologalegina</taxon>
        <taxon>IRL clade</taxon>
        <taxon>Trifolieae</taxon>
        <taxon>Trifolium</taxon>
    </lineage>
</organism>
<feature type="non-terminal residue" evidence="1">
    <location>
        <position position="73"/>
    </location>
</feature>
<dbReference type="Proteomes" id="UP000265520">
    <property type="component" value="Unassembled WGS sequence"/>
</dbReference>
<reference evidence="1 2" key="1">
    <citation type="journal article" date="2018" name="Front. Plant Sci.">
        <title>Red Clover (Trifolium pratense) and Zigzag Clover (T. medium) - A Picture of Genomic Similarities and Differences.</title>
        <authorList>
            <person name="Dluhosova J."/>
            <person name="Istvanek J."/>
            <person name="Nedelnik J."/>
            <person name="Repkova J."/>
        </authorList>
    </citation>
    <scope>NUCLEOTIDE SEQUENCE [LARGE SCALE GENOMIC DNA]</scope>
    <source>
        <strain evidence="2">cv. 10/8</strain>
        <tissue evidence="1">Leaf</tissue>
    </source>
</reference>